<proteinExistence type="predicted"/>
<accession>A0A9Q1R6B7</accession>
<evidence type="ECO:0000313" key="2">
    <source>
        <dbReference type="EMBL" id="KAJ8542882.1"/>
    </source>
</evidence>
<evidence type="ECO:0000313" key="3">
    <source>
        <dbReference type="Proteomes" id="UP001152561"/>
    </source>
</evidence>
<dbReference type="AlphaFoldDB" id="A0A9Q1R6B7"/>
<name>A0A9Q1R6B7_9SOLA</name>
<comment type="caution">
    <text evidence="2">The sequence shown here is derived from an EMBL/GenBank/DDBJ whole genome shotgun (WGS) entry which is preliminary data.</text>
</comment>
<feature type="compositionally biased region" description="Basic and acidic residues" evidence="1">
    <location>
        <begin position="97"/>
        <end position="115"/>
    </location>
</feature>
<feature type="compositionally biased region" description="Basic and acidic residues" evidence="1">
    <location>
        <begin position="63"/>
        <end position="81"/>
    </location>
</feature>
<dbReference type="OrthoDB" id="955245at2759"/>
<dbReference type="Proteomes" id="UP001152561">
    <property type="component" value="Unassembled WGS sequence"/>
</dbReference>
<protein>
    <submittedName>
        <fullName evidence="2">Uncharacterized protein</fullName>
    </submittedName>
</protein>
<keyword evidence="3" id="KW-1185">Reference proteome</keyword>
<feature type="region of interest" description="Disordered" evidence="1">
    <location>
        <begin position="63"/>
        <end position="125"/>
    </location>
</feature>
<reference evidence="3" key="1">
    <citation type="journal article" date="2023" name="Proc. Natl. Acad. Sci. U.S.A.">
        <title>Genomic and structural basis for evolution of tropane alkaloid biosynthesis.</title>
        <authorList>
            <person name="Wanga Y.-J."/>
            <person name="Taina T."/>
            <person name="Yua J.-Y."/>
            <person name="Lia J."/>
            <person name="Xua B."/>
            <person name="Chenc J."/>
            <person name="D'Auriad J.C."/>
            <person name="Huanga J.-P."/>
            <person name="Huanga S.-X."/>
        </authorList>
    </citation>
    <scope>NUCLEOTIDE SEQUENCE [LARGE SCALE GENOMIC DNA]</scope>
    <source>
        <strain evidence="3">cv. KIB-2019</strain>
    </source>
</reference>
<organism evidence="2 3">
    <name type="scientific">Anisodus acutangulus</name>
    <dbReference type="NCBI Taxonomy" id="402998"/>
    <lineage>
        <taxon>Eukaryota</taxon>
        <taxon>Viridiplantae</taxon>
        <taxon>Streptophyta</taxon>
        <taxon>Embryophyta</taxon>
        <taxon>Tracheophyta</taxon>
        <taxon>Spermatophyta</taxon>
        <taxon>Magnoliopsida</taxon>
        <taxon>eudicotyledons</taxon>
        <taxon>Gunneridae</taxon>
        <taxon>Pentapetalae</taxon>
        <taxon>asterids</taxon>
        <taxon>lamiids</taxon>
        <taxon>Solanales</taxon>
        <taxon>Solanaceae</taxon>
        <taxon>Solanoideae</taxon>
        <taxon>Hyoscyameae</taxon>
        <taxon>Anisodus</taxon>
    </lineage>
</organism>
<evidence type="ECO:0000256" key="1">
    <source>
        <dbReference type="SAM" id="MobiDB-lite"/>
    </source>
</evidence>
<dbReference type="EMBL" id="JAJAGQ010000014">
    <property type="protein sequence ID" value="KAJ8542882.1"/>
    <property type="molecule type" value="Genomic_DNA"/>
</dbReference>
<gene>
    <name evidence="2" type="ORF">K7X08_005405</name>
</gene>
<feature type="compositionally biased region" description="Polar residues" evidence="1">
    <location>
        <begin position="83"/>
        <end position="96"/>
    </location>
</feature>
<sequence length="125" mass="14247">MGGYQLLNYYNISRVSRLKLLARPFVPILRMYTKENYEHHAEEKAPTTAEEFVRVAEEMAEEKAHQGFDSQTVDKAKDAMKEATTTADSNFESVNENFKEDPSKGNFHNKGDDLLKTTPNNQISS</sequence>